<name>B9XJP0_PEDPL</name>
<feature type="transmembrane region" description="Helical" evidence="13">
    <location>
        <begin position="394"/>
        <end position="415"/>
    </location>
</feature>
<evidence type="ECO:0000256" key="6">
    <source>
        <dbReference type="ARBA" id="ARBA00022692"/>
    </source>
</evidence>
<dbReference type="InterPro" id="IPR047196">
    <property type="entry name" value="YidC_ALB_C"/>
</dbReference>
<dbReference type="HAMAP" id="MF_01810">
    <property type="entry name" value="YidC_type1"/>
    <property type="match status" value="1"/>
</dbReference>
<feature type="domain" description="Membrane insertase YidC N-terminal" evidence="15">
    <location>
        <begin position="86"/>
        <end position="379"/>
    </location>
</feature>
<dbReference type="InterPro" id="IPR028055">
    <property type="entry name" value="YidC/Oxa/ALB_C"/>
</dbReference>
<evidence type="ECO:0000256" key="13">
    <source>
        <dbReference type="HAMAP-Rule" id="MF_01810"/>
    </source>
</evidence>
<protein>
    <recommendedName>
        <fullName evidence="3 13">Membrane protein insertase YidC</fullName>
    </recommendedName>
    <alternativeName>
        <fullName evidence="12 13">Foldase YidC</fullName>
    </alternativeName>
    <alternativeName>
        <fullName evidence="11 13">Membrane integrase YidC</fullName>
    </alternativeName>
    <alternativeName>
        <fullName evidence="13">Membrane protein YidC</fullName>
    </alternativeName>
</protein>
<dbReference type="GO" id="GO:0032977">
    <property type="term" value="F:membrane insertase activity"/>
    <property type="evidence" value="ECO:0007669"/>
    <property type="project" value="InterPro"/>
</dbReference>
<keyword evidence="10 13" id="KW-0143">Chaperone</keyword>
<sequence length="604" mass="66394" precursor="true">MDRKSISILIVCGALLFLWPVLVNKILPPKPAPPHTNLVSSASSTNQTALGTNQAAIAPAQPAFEAGTNVASQFAVNTNQPEETLVVTNDNAVYTFTSRGGGLKEVELLHYPETVSALRRRAQRTNQFATLNTPAAPPVLSILGNDSLTGDGVFKLSQVPGGVHAEKVLTNGLKVVKEFRLGTNYLMSASVRMENQSRQPLQLSPQEVVLGTATPLGIQDNGQVVGMLWYNSNKVASVGPSFFNTNTTKLFFFPRTPETEYRAGSNDVVWVALKNQFFTLATMPQIPAPSVVAHLTYLPPPSREEVSSTPKAVAQPTGVTAALEYPGQTLAPGGFVERNYDIFTGPKEYKTLARIAARFNNDIDKVMEFGLFSPISKMLLLGMNWLHHRLSVSYGLTIILITVLIKIVFWPLTAFSTKSMKRMQALQPQIKAIQEKYKDEPQKVSQKTMEFYRKNKVNPLGGCLPALLQIPVFFGFFAMMRGAIELRGAHFLWMGDLSQPDTIFIIPGFNFPINPMPLLMGVTMLWQISLAPPSPGMDPAQQKMMKFMPLMILLFVYSQPSGLALYYTVQNLLTILQTKLTKSDPVLAPAAKTQVPVAPQKKNK</sequence>
<dbReference type="NCBIfam" id="TIGR03592">
    <property type="entry name" value="yidC_oxa1_cterm"/>
    <property type="match status" value="1"/>
</dbReference>
<dbReference type="STRING" id="320771.Cflav_PD2720"/>
<dbReference type="InterPro" id="IPR038221">
    <property type="entry name" value="YidC_periplasmic_sf"/>
</dbReference>
<dbReference type="GO" id="GO:0051205">
    <property type="term" value="P:protein insertion into membrane"/>
    <property type="evidence" value="ECO:0007669"/>
    <property type="project" value="TreeGrafter"/>
</dbReference>
<evidence type="ECO:0000313" key="17">
    <source>
        <dbReference type="Proteomes" id="UP000003688"/>
    </source>
</evidence>
<evidence type="ECO:0000256" key="12">
    <source>
        <dbReference type="ARBA" id="ARBA00033342"/>
    </source>
</evidence>
<dbReference type="InterPro" id="IPR019998">
    <property type="entry name" value="Membr_insert_YidC"/>
</dbReference>
<comment type="function">
    <text evidence="13">Required for the insertion and/or proper folding and/or complex formation of integral membrane proteins into the membrane. Involved in integration of membrane proteins that insert both dependently and independently of the Sec translocase complex, as well as at least some lipoproteins. Aids folding of multispanning membrane proteins.</text>
</comment>
<evidence type="ECO:0000256" key="1">
    <source>
        <dbReference type="ARBA" id="ARBA00004429"/>
    </source>
</evidence>
<dbReference type="PRINTS" id="PR00701">
    <property type="entry name" value="60KDINNERMP"/>
</dbReference>
<evidence type="ECO:0000256" key="3">
    <source>
        <dbReference type="ARBA" id="ARBA00015325"/>
    </source>
</evidence>
<evidence type="ECO:0000313" key="16">
    <source>
        <dbReference type="EMBL" id="EEF59916.1"/>
    </source>
</evidence>
<gene>
    <name evidence="13" type="primary">yidC</name>
    <name evidence="16" type="ORF">Cflav_PD2720</name>
</gene>
<comment type="subcellular location">
    <subcellularLocation>
        <location evidence="1">Cell inner membrane</location>
        <topology evidence="1">Multi-pass membrane protein</topology>
    </subcellularLocation>
    <subcellularLocation>
        <location evidence="13">Cell membrane</location>
        <topology evidence="13">Multi-pass membrane protein</topology>
    </subcellularLocation>
</comment>
<evidence type="ECO:0000256" key="8">
    <source>
        <dbReference type="ARBA" id="ARBA00022989"/>
    </source>
</evidence>
<dbReference type="PRINTS" id="PR01900">
    <property type="entry name" value="YIDCPROTEIN"/>
</dbReference>
<dbReference type="Gene3D" id="2.70.98.90">
    <property type="match status" value="1"/>
</dbReference>
<comment type="similarity">
    <text evidence="2 13">Belongs to the OXA1/ALB3/YidC family. Type 1 subfamily.</text>
</comment>
<evidence type="ECO:0000259" key="15">
    <source>
        <dbReference type="Pfam" id="PF14849"/>
    </source>
</evidence>
<feature type="transmembrane region" description="Helical" evidence="13">
    <location>
        <begin position="547"/>
        <end position="569"/>
    </location>
</feature>
<evidence type="ECO:0000256" key="2">
    <source>
        <dbReference type="ARBA" id="ARBA00010527"/>
    </source>
</evidence>
<dbReference type="NCBIfam" id="TIGR03593">
    <property type="entry name" value="yidC_nterm"/>
    <property type="match status" value="1"/>
</dbReference>
<proteinExistence type="inferred from homology"/>
<dbReference type="CDD" id="cd20070">
    <property type="entry name" value="5TM_YidC_Alb3"/>
    <property type="match status" value="1"/>
</dbReference>
<dbReference type="EMBL" id="ABOX02000022">
    <property type="protein sequence ID" value="EEF59916.1"/>
    <property type="molecule type" value="Genomic_DNA"/>
</dbReference>
<feature type="domain" description="Membrane insertase YidC/Oxa/ALB C-terminal" evidence="14">
    <location>
        <begin position="394"/>
        <end position="581"/>
    </location>
</feature>
<keyword evidence="6 13" id="KW-0812">Transmembrane</keyword>
<dbReference type="CDD" id="cd19961">
    <property type="entry name" value="EcYidC-like_peri"/>
    <property type="match status" value="1"/>
</dbReference>
<keyword evidence="9 13" id="KW-0472">Membrane</keyword>
<dbReference type="Proteomes" id="UP000003688">
    <property type="component" value="Unassembled WGS sequence"/>
</dbReference>
<feature type="transmembrane region" description="Helical" evidence="13">
    <location>
        <begin position="463"/>
        <end position="484"/>
    </location>
</feature>
<evidence type="ECO:0000256" key="11">
    <source>
        <dbReference type="ARBA" id="ARBA00033245"/>
    </source>
</evidence>
<keyword evidence="5 13" id="KW-1003">Cell membrane</keyword>
<dbReference type="AlphaFoldDB" id="B9XJP0"/>
<dbReference type="GO" id="GO:0015031">
    <property type="term" value="P:protein transport"/>
    <property type="evidence" value="ECO:0007669"/>
    <property type="project" value="UniProtKB-KW"/>
</dbReference>
<keyword evidence="17" id="KW-1185">Reference proteome</keyword>
<evidence type="ECO:0000256" key="10">
    <source>
        <dbReference type="ARBA" id="ARBA00023186"/>
    </source>
</evidence>
<dbReference type="GO" id="GO:0005886">
    <property type="term" value="C:plasma membrane"/>
    <property type="evidence" value="ECO:0007669"/>
    <property type="project" value="UniProtKB-SubCell"/>
</dbReference>
<evidence type="ECO:0000256" key="5">
    <source>
        <dbReference type="ARBA" id="ARBA00022475"/>
    </source>
</evidence>
<comment type="subunit">
    <text evidence="13">Interacts with the Sec translocase complex via SecD. Specifically interacts with transmembrane segments of nascent integral membrane proteins during membrane integration.</text>
</comment>
<dbReference type="OrthoDB" id="9780552at2"/>
<dbReference type="Pfam" id="PF14849">
    <property type="entry name" value="YidC_periplas"/>
    <property type="match status" value="1"/>
</dbReference>
<keyword evidence="7 13" id="KW-0653">Protein transport</keyword>
<evidence type="ECO:0000256" key="7">
    <source>
        <dbReference type="ARBA" id="ARBA00022927"/>
    </source>
</evidence>
<dbReference type="Pfam" id="PF02096">
    <property type="entry name" value="60KD_IMP"/>
    <property type="match status" value="1"/>
</dbReference>
<organism evidence="16 17">
    <name type="scientific">Pedosphaera parvula (strain Ellin514)</name>
    <dbReference type="NCBI Taxonomy" id="320771"/>
    <lineage>
        <taxon>Bacteria</taxon>
        <taxon>Pseudomonadati</taxon>
        <taxon>Verrucomicrobiota</taxon>
        <taxon>Pedosphaerae</taxon>
        <taxon>Pedosphaerales</taxon>
        <taxon>Pedosphaeraceae</taxon>
        <taxon>Pedosphaera</taxon>
    </lineage>
</organism>
<dbReference type="InterPro" id="IPR001708">
    <property type="entry name" value="YidC/ALB3/OXA1/COX18"/>
</dbReference>
<dbReference type="PANTHER" id="PTHR12428:SF65">
    <property type="entry name" value="CYTOCHROME C OXIDASE ASSEMBLY PROTEIN COX18, MITOCHONDRIAL"/>
    <property type="match status" value="1"/>
</dbReference>
<evidence type="ECO:0000259" key="14">
    <source>
        <dbReference type="Pfam" id="PF02096"/>
    </source>
</evidence>
<keyword evidence="8 13" id="KW-1133">Transmembrane helix</keyword>
<evidence type="ECO:0000256" key="9">
    <source>
        <dbReference type="ARBA" id="ARBA00023136"/>
    </source>
</evidence>
<comment type="caution">
    <text evidence="16">The sequence shown here is derived from an EMBL/GenBank/DDBJ whole genome shotgun (WGS) entry which is preliminary data.</text>
</comment>
<dbReference type="PANTHER" id="PTHR12428">
    <property type="entry name" value="OXA1"/>
    <property type="match status" value="1"/>
</dbReference>
<keyword evidence="4 13" id="KW-0813">Transport</keyword>
<dbReference type="RefSeq" id="WP_007416033.1">
    <property type="nucleotide sequence ID" value="NZ_ABOX02000022.1"/>
</dbReference>
<dbReference type="InterPro" id="IPR028053">
    <property type="entry name" value="Membr_insert_YidC_N"/>
</dbReference>
<reference evidence="16 17" key="1">
    <citation type="journal article" date="2011" name="J. Bacteriol.">
        <title>Genome sequence of 'Pedosphaera parvula' Ellin514, an aerobic Verrucomicrobial isolate from pasture soil.</title>
        <authorList>
            <person name="Kant R."/>
            <person name="van Passel M.W."/>
            <person name="Sangwan P."/>
            <person name="Palva A."/>
            <person name="Lucas S."/>
            <person name="Copeland A."/>
            <person name="Lapidus A."/>
            <person name="Glavina Del Rio T."/>
            <person name="Dalin E."/>
            <person name="Tice H."/>
            <person name="Bruce D."/>
            <person name="Goodwin L."/>
            <person name="Pitluck S."/>
            <person name="Chertkov O."/>
            <person name="Larimer F.W."/>
            <person name="Land M.L."/>
            <person name="Hauser L."/>
            <person name="Brettin T.S."/>
            <person name="Detter J.C."/>
            <person name="Han S."/>
            <person name="de Vos W.M."/>
            <person name="Janssen P.H."/>
            <person name="Smidt H."/>
        </authorList>
    </citation>
    <scope>NUCLEOTIDE SEQUENCE [LARGE SCALE GENOMIC DNA]</scope>
    <source>
        <strain evidence="16 17">Ellin514</strain>
    </source>
</reference>
<accession>B9XJP0</accession>
<evidence type="ECO:0000256" key="4">
    <source>
        <dbReference type="ARBA" id="ARBA00022448"/>
    </source>
</evidence>
<comment type="caution">
    <text evidence="13">Lacks conserved residue(s) required for the propagation of feature annotation.</text>
</comment>